<dbReference type="SUPFAM" id="SSF53254">
    <property type="entry name" value="Phosphoglycerate mutase-like"/>
    <property type="match status" value="1"/>
</dbReference>
<name>A0A0F9QMG4_9ZZZZ</name>
<protein>
    <recommendedName>
        <fullName evidence="2">Alpha-ribazole phosphatase</fullName>
    </recommendedName>
</protein>
<dbReference type="CDD" id="cd07067">
    <property type="entry name" value="HP_PGM_like"/>
    <property type="match status" value="1"/>
</dbReference>
<dbReference type="EMBL" id="LAZR01001497">
    <property type="protein sequence ID" value="KKN43659.1"/>
    <property type="molecule type" value="Genomic_DNA"/>
</dbReference>
<dbReference type="PIRSF" id="PIRSF000709">
    <property type="entry name" value="6PFK_2-Ptase"/>
    <property type="match status" value="1"/>
</dbReference>
<dbReference type="PANTHER" id="PTHR48100">
    <property type="entry name" value="BROAD-SPECIFICITY PHOSPHATASE YOR283W-RELATED"/>
    <property type="match status" value="1"/>
</dbReference>
<comment type="caution">
    <text evidence="1">The sequence shown here is derived from an EMBL/GenBank/DDBJ whole genome shotgun (WGS) entry which is preliminary data.</text>
</comment>
<gene>
    <name evidence="1" type="ORF">LCGC14_0700920</name>
</gene>
<dbReference type="InterPro" id="IPR029033">
    <property type="entry name" value="His_PPase_superfam"/>
</dbReference>
<dbReference type="Gene3D" id="3.40.50.1240">
    <property type="entry name" value="Phosphoglycerate mutase-like"/>
    <property type="match status" value="1"/>
</dbReference>
<sequence>MSEITIDLIRHGDVASGTKLLGITDEALSSLGWQQMHAAIKDRPQSWNKIISSPLQRCRAFSEQLAEKLSLPLEINKHFQEMDFGRWDGQLFADLYSGNDAEQLMQMMQDPNSLIPPDGESYADFELRVITAWNNLLTSLHEDKTQHCLLVAHGGVIRTIMSHVLGFPSTNLFRLEVPYACLSRVKQYENYPPRLVFHGEQK</sequence>
<dbReference type="GO" id="GO:0016791">
    <property type="term" value="F:phosphatase activity"/>
    <property type="evidence" value="ECO:0007669"/>
    <property type="project" value="TreeGrafter"/>
</dbReference>
<dbReference type="AlphaFoldDB" id="A0A0F9QMG4"/>
<dbReference type="Pfam" id="PF00300">
    <property type="entry name" value="His_Phos_1"/>
    <property type="match status" value="1"/>
</dbReference>
<dbReference type="GO" id="GO:0005737">
    <property type="term" value="C:cytoplasm"/>
    <property type="evidence" value="ECO:0007669"/>
    <property type="project" value="TreeGrafter"/>
</dbReference>
<dbReference type="InterPro" id="IPR050275">
    <property type="entry name" value="PGM_Phosphatase"/>
</dbReference>
<accession>A0A0F9QMG4</accession>
<evidence type="ECO:0000313" key="1">
    <source>
        <dbReference type="EMBL" id="KKN43659.1"/>
    </source>
</evidence>
<dbReference type="InterPro" id="IPR013078">
    <property type="entry name" value="His_Pase_superF_clade-1"/>
</dbReference>
<dbReference type="PANTHER" id="PTHR48100:SF1">
    <property type="entry name" value="HISTIDINE PHOSPHATASE FAMILY PROTEIN-RELATED"/>
    <property type="match status" value="1"/>
</dbReference>
<evidence type="ECO:0008006" key="2">
    <source>
        <dbReference type="Google" id="ProtNLM"/>
    </source>
</evidence>
<organism evidence="1">
    <name type="scientific">marine sediment metagenome</name>
    <dbReference type="NCBI Taxonomy" id="412755"/>
    <lineage>
        <taxon>unclassified sequences</taxon>
        <taxon>metagenomes</taxon>
        <taxon>ecological metagenomes</taxon>
    </lineage>
</organism>
<reference evidence="1" key="1">
    <citation type="journal article" date="2015" name="Nature">
        <title>Complex archaea that bridge the gap between prokaryotes and eukaryotes.</title>
        <authorList>
            <person name="Spang A."/>
            <person name="Saw J.H."/>
            <person name="Jorgensen S.L."/>
            <person name="Zaremba-Niedzwiedzka K."/>
            <person name="Martijn J."/>
            <person name="Lind A.E."/>
            <person name="van Eijk R."/>
            <person name="Schleper C."/>
            <person name="Guy L."/>
            <person name="Ettema T.J."/>
        </authorList>
    </citation>
    <scope>NUCLEOTIDE SEQUENCE</scope>
</reference>
<dbReference type="SMART" id="SM00855">
    <property type="entry name" value="PGAM"/>
    <property type="match status" value="1"/>
</dbReference>
<proteinExistence type="predicted"/>